<name>D5SKT1_STRCL</name>
<keyword evidence="1" id="KW-0614">Plasmid</keyword>
<dbReference type="EMBL" id="CM000914">
    <property type="protein sequence ID" value="EFG04524.2"/>
    <property type="molecule type" value="Genomic_DNA"/>
</dbReference>
<dbReference type="Proteomes" id="UP000002357">
    <property type="component" value="Plasmid pSCL4"/>
</dbReference>
<dbReference type="Gene3D" id="2.170.15.10">
    <property type="entry name" value="Proaerolysin, chain A, domain 3"/>
    <property type="match status" value="1"/>
</dbReference>
<organism evidence="1 2">
    <name type="scientific">Streptomyces clavuligerus</name>
    <dbReference type="NCBI Taxonomy" id="1901"/>
    <lineage>
        <taxon>Bacteria</taxon>
        <taxon>Bacillati</taxon>
        <taxon>Actinomycetota</taxon>
        <taxon>Actinomycetes</taxon>
        <taxon>Kitasatosporales</taxon>
        <taxon>Streptomycetaceae</taxon>
        <taxon>Streptomyces</taxon>
    </lineage>
</organism>
<proteinExistence type="predicted"/>
<geneLocation type="plasmid" evidence="1 2">
    <name>pSCL4</name>
</geneLocation>
<reference evidence="1 2" key="1">
    <citation type="journal article" date="2010" name="Genome Biol. Evol.">
        <title>The sequence of a 1.8-mb bacterial linear plasmid reveals a rich evolutionary reservoir of secondary metabolic pathways.</title>
        <authorList>
            <person name="Medema M.H."/>
            <person name="Trefzer A."/>
            <person name="Kovalchuk A."/>
            <person name="van den Berg M."/>
            <person name="Mueller U."/>
            <person name="Heijne W."/>
            <person name="Wu L."/>
            <person name="Alam M.T."/>
            <person name="Ronning C.M."/>
            <person name="Nierman W.C."/>
            <person name="Bovenberg R.A.L."/>
            <person name="Breitling R."/>
            <person name="Takano E."/>
        </authorList>
    </citation>
    <scope>NUCLEOTIDE SEQUENCE [LARGE SCALE GENOMIC DNA]</scope>
    <source>
        <strain evidence="2">ATCC 27064 / DSM 738 / JCM 4710 / NBRC 13307 / NCIMB 12785 / NRRL 3585 / VKM Ac-602</strain>
        <plasmid evidence="1">pSCL4</plasmid>
    </source>
</reference>
<accession>D5SKT1</accession>
<gene>
    <name evidence="1" type="ORF">SCLAV_p1038</name>
</gene>
<evidence type="ECO:0000313" key="2">
    <source>
        <dbReference type="Proteomes" id="UP000002357"/>
    </source>
</evidence>
<sequence length="184" mass="20357">MAMPAAAPAVADAYDVECDGKWHFDPVGDPVFDRVVADSFTFDNRQGNEPLERTERVKETLTRSFSHSAEIGISVEAGFDIFAASMKTTLSASYKFSFTETNSIEKETEVRHTVGPRKGYTYNVGIQTVAQSGYYERILDCDRPSQRYQRVGPLTVEVPGVGKAVWTEALPAPAANRNVTKEPR</sequence>
<evidence type="ECO:0000313" key="1">
    <source>
        <dbReference type="EMBL" id="EFG04524.2"/>
    </source>
</evidence>
<dbReference type="eggNOG" id="ENOG5032121">
    <property type="taxonomic scope" value="Bacteria"/>
</dbReference>
<keyword evidence="2" id="KW-1185">Reference proteome</keyword>
<protein>
    <submittedName>
        <fullName evidence="1">Uncharacterized protein</fullName>
    </submittedName>
</protein>
<dbReference type="SUPFAM" id="SSF56973">
    <property type="entry name" value="Aerolisin/ETX pore-forming domain"/>
    <property type="match status" value="1"/>
</dbReference>
<dbReference type="AlphaFoldDB" id="D5SKT1"/>